<reference evidence="3" key="1">
    <citation type="journal article" date="2019" name="Int. J. Syst. Evol. Microbiol.">
        <title>The Global Catalogue of Microorganisms (GCM) 10K type strain sequencing project: providing services to taxonomists for standard genome sequencing and annotation.</title>
        <authorList>
            <consortium name="The Broad Institute Genomics Platform"/>
            <consortium name="The Broad Institute Genome Sequencing Center for Infectious Disease"/>
            <person name="Wu L."/>
            <person name="Ma J."/>
        </authorList>
    </citation>
    <scope>NUCLEOTIDE SEQUENCE [LARGE SCALE GENOMIC DNA]</scope>
    <source>
        <strain evidence="3">TBRC 7912</strain>
    </source>
</reference>
<protein>
    <submittedName>
        <fullName evidence="2">Uncharacterized protein</fullName>
    </submittedName>
</protein>
<dbReference type="RefSeq" id="WP_352014177.1">
    <property type="nucleotide sequence ID" value="NZ_JBHSBC010000048.1"/>
</dbReference>
<proteinExistence type="predicted"/>
<keyword evidence="1" id="KW-0812">Transmembrane</keyword>
<name>A0ABV8FA57_9ACTN</name>
<feature type="transmembrane region" description="Helical" evidence="1">
    <location>
        <begin position="31"/>
        <end position="52"/>
    </location>
</feature>
<organism evidence="2 3">
    <name type="scientific">Streptosporangium jomthongense</name>
    <dbReference type="NCBI Taxonomy" id="1193683"/>
    <lineage>
        <taxon>Bacteria</taxon>
        <taxon>Bacillati</taxon>
        <taxon>Actinomycetota</taxon>
        <taxon>Actinomycetes</taxon>
        <taxon>Streptosporangiales</taxon>
        <taxon>Streptosporangiaceae</taxon>
        <taxon>Streptosporangium</taxon>
    </lineage>
</organism>
<dbReference type="EMBL" id="JBHSBC010000048">
    <property type="protein sequence ID" value="MFC3985562.1"/>
    <property type="molecule type" value="Genomic_DNA"/>
</dbReference>
<gene>
    <name evidence="2" type="ORF">ACFOYY_35905</name>
</gene>
<accession>A0ABV8FA57</accession>
<evidence type="ECO:0000256" key="1">
    <source>
        <dbReference type="SAM" id="Phobius"/>
    </source>
</evidence>
<sequence>MEVNIFNVGIDLVTKLIDFIKSWPKWLKTTVAILLILGLPLTGFFVGVRYALPSPSPGGIDVARYCKSLNFNTNNRDLCSSDVDLTDACNWQYKRNDLSIVFTSANPNSGICTDPQSSPIGGINDMAGYCRYKYSPSTTVEAALSGNTWNCQLKVNPDSACNWQYQRNDLEAREENGILYCY</sequence>
<keyword evidence="3" id="KW-1185">Reference proteome</keyword>
<keyword evidence="1" id="KW-0472">Membrane</keyword>
<keyword evidence="1" id="KW-1133">Transmembrane helix</keyword>
<evidence type="ECO:0000313" key="3">
    <source>
        <dbReference type="Proteomes" id="UP001595698"/>
    </source>
</evidence>
<comment type="caution">
    <text evidence="2">The sequence shown here is derived from an EMBL/GenBank/DDBJ whole genome shotgun (WGS) entry which is preliminary data.</text>
</comment>
<evidence type="ECO:0000313" key="2">
    <source>
        <dbReference type="EMBL" id="MFC3985562.1"/>
    </source>
</evidence>
<dbReference type="Proteomes" id="UP001595698">
    <property type="component" value="Unassembled WGS sequence"/>
</dbReference>